<dbReference type="PANTHER" id="PTHR39560:SF1">
    <property type="entry name" value="PROTEIN ADENYLYLTRANSFERASE FIC-RELATED"/>
    <property type="match status" value="1"/>
</dbReference>
<proteinExistence type="predicted"/>
<dbReference type="SUPFAM" id="SSF140931">
    <property type="entry name" value="Fic-like"/>
    <property type="match status" value="1"/>
</dbReference>
<comment type="caution">
    <text evidence="9">The sequence shown here is derived from an EMBL/GenBank/DDBJ whole genome shotgun (WGS) entry which is preliminary data.</text>
</comment>
<keyword evidence="3" id="KW-0547">Nucleotide-binding</keyword>
<evidence type="ECO:0000313" key="9">
    <source>
        <dbReference type="EMBL" id="MFD2610378.1"/>
    </source>
</evidence>
<feature type="domain" description="Fido" evidence="8">
    <location>
        <begin position="55"/>
        <end position="209"/>
    </location>
</feature>
<evidence type="ECO:0000256" key="1">
    <source>
        <dbReference type="ARBA" id="ARBA00022679"/>
    </source>
</evidence>
<keyword evidence="4" id="KW-0067">ATP-binding</keyword>
<dbReference type="Pfam" id="PF02661">
    <property type="entry name" value="Fic"/>
    <property type="match status" value="1"/>
</dbReference>
<evidence type="ECO:0000256" key="5">
    <source>
        <dbReference type="ARBA" id="ARBA00034531"/>
    </source>
</evidence>
<comment type="catalytic activity">
    <reaction evidence="6">
        <text>L-threonyl-[protein] + ATP = 3-O-(5'-adenylyl)-L-threonyl-[protein] + diphosphate</text>
        <dbReference type="Rhea" id="RHEA:54292"/>
        <dbReference type="Rhea" id="RHEA-COMP:11060"/>
        <dbReference type="Rhea" id="RHEA-COMP:13847"/>
        <dbReference type="ChEBI" id="CHEBI:30013"/>
        <dbReference type="ChEBI" id="CHEBI:30616"/>
        <dbReference type="ChEBI" id="CHEBI:33019"/>
        <dbReference type="ChEBI" id="CHEBI:138113"/>
        <dbReference type="EC" id="2.7.7.108"/>
    </reaction>
</comment>
<dbReference type="EC" id="2.7.7.108" evidence="5"/>
<dbReference type="InterPro" id="IPR036597">
    <property type="entry name" value="Fido-like_dom_sf"/>
</dbReference>
<evidence type="ECO:0000256" key="4">
    <source>
        <dbReference type="ARBA" id="ARBA00022840"/>
    </source>
</evidence>
<keyword evidence="10" id="KW-1185">Reference proteome</keyword>
<dbReference type="Gene3D" id="1.10.3290.10">
    <property type="entry name" value="Fido-like domain"/>
    <property type="match status" value="1"/>
</dbReference>
<accession>A0ABW5P7E7</accession>
<dbReference type="PROSITE" id="PS51459">
    <property type="entry name" value="FIDO"/>
    <property type="match status" value="1"/>
</dbReference>
<gene>
    <name evidence="9" type="ORF">ACFSR9_13165</name>
</gene>
<dbReference type="Proteomes" id="UP001597475">
    <property type="component" value="Unassembled WGS sequence"/>
</dbReference>
<evidence type="ECO:0000256" key="6">
    <source>
        <dbReference type="ARBA" id="ARBA00047939"/>
    </source>
</evidence>
<name>A0ABW5P7E7_9DEIO</name>
<keyword evidence="1" id="KW-0808">Transferase</keyword>
<organism evidence="9 10">
    <name type="scientific">Deinococcus taklimakanensis</name>
    <dbReference type="NCBI Taxonomy" id="536443"/>
    <lineage>
        <taxon>Bacteria</taxon>
        <taxon>Thermotogati</taxon>
        <taxon>Deinococcota</taxon>
        <taxon>Deinococci</taxon>
        <taxon>Deinococcales</taxon>
        <taxon>Deinococcaceae</taxon>
        <taxon>Deinococcus</taxon>
    </lineage>
</organism>
<sequence length="313" mass="35891">MARPFEFFAYDNGVPKNRLGLDDAQALSLIERDLTHTRILQLHAGISPEATRGNFDLEHLKAIHQHIFQDVYDWAGLTRNQELTVHGEQVEPPATIFKDDGRIPRAFVPSRMVDQSLVDTFAELKRDSYLQGLTRDAFADRAAITFARINDAHPFMEGNGRTQREFMTQLAARAGHELNFDVVSGERMAIVSHEARAGDVSGMQRLFREIGDPERVHVLQEGQTHLERLNFDWHRVYVATVTPGREYSGQVAVTSPEVVVLRCDGEILMAQTRNFEWQPEPRELVTFRAFEYDRPEEWRHGEGGRQRDIDLEL</sequence>
<reference evidence="10" key="1">
    <citation type="journal article" date="2019" name="Int. J. Syst. Evol. Microbiol.">
        <title>The Global Catalogue of Microorganisms (GCM) 10K type strain sequencing project: providing services to taxonomists for standard genome sequencing and annotation.</title>
        <authorList>
            <consortium name="The Broad Institute Genomics Platform"/>
            <consortium name="The Broad Institute Genome Sequencing Center for Infectious Disease"/>
            <person name="Wu L."/>
            <person name="Ma J."/>
        </authorList>
    </citation>
    <scope>NUCLEOTIDE SEQUENCE [LARGE SCALE GENOMIC DNA]</scope>
    <source>
        <strain evidence="10">KCTC 33842</strain>
    </source>
</reference>
<protein>
    <recommendedName>
        <fullName evidence="5">protein adenylyltransferase</fullName>
        <ecNumber evidence="5">2.7.7.108</ecNumber>
    </recommendedName>
</protein>
<evidence type="ECO:0000259" key="8">
    <source>
        <dbReference type="PROSITE" id="PS51459"/>
    </source>
</evidence>
<evidence type="ECO:0000256" key="3">
    <source>
        <dbReference type="ARBA" id="ARBA00022741"/>
    </source>
</evidence>
<evidence type="ECO:0000256" key="7">
    <source>
        <dbReference type="ARBA" id="ARBA00048696"/>
    </source>
</evidence>
<evidence type="ECO:0000256" key="2">
    <source>
        <dbReference type="ARBA" id="ARBA00022695"/>
    </source>
</evidence>
<dbReference type="EMBL" id="JBHUMK010000061">
    <property type="protein sequence ID" value="MFD2610378.1"/>
    <property type="molecule type" value="Genomic_DNA"/>
</dbReference>
<dbReference type="PANTHER" id="PTHR39560">
    <property type="entry name" value="PROTEIN ADENYLYLTRANSFERASE FIC-RELATED"/>
    <property type="match status" value="1"/>
</dbReference>
<dbReference type="RefSeq" id="WP_386846514.1">
    <property type="nucleotide sequence ID" value="NZ_JBHUMK010000061.1"/>
</dbReference>
<dbReference type="InterPro" id="IPR003812">
    <property type="entry name" value="Fido"/>
</dbReference>
<keyword evidence="2" id="KW-0548">Nucleotidyltransferase</keyword>
<comment type="catalytic activity">
    <reaction evidence="7">
        <text>L-tyrosyl-[protein] + ATP = O-(5'-adenylyl)-L-tyrosyl-[protein] + diphosphate</text>
        <dbReference type="Rhea" id="RHEA:54288"/>
        <dbReference type="Rhea" id="RHEA-COMP:10136"/>
        <dbReference type="Rhea" id="RHEA-COMP:13846"/>
        <dbReference type="ChEBI" id="CHEBI:30616"/>
        <dbReference type="ChEBI" id="CHEBI:33019"/>
        <dbReference type="ChEBI" id="CHEBI:46858"/>
        <dbReference type="ChEBI" id="CHEBI:83624"/>
        <dbReference type="EC" id="2.7.7.108"/>
    </reaction>
</comment>
<evidence type="ECO:0000313" key="10">
    <source>
        <dbReference type="Proteomes" id="UP001597475"/>
    </source>
</evidence>